<dbReference type="PROSITE" id="PS51257">
    <property type="entry name" value="PROKAR_LIPOPROTEIN"/>
    <property type="match status" value="1"/>
</dbReference>
<proteinExistence type="predicted"/>
<dbReference type="Proteomes" id="UP001199525">
    <property type="component" value="Unassembled WGS sequence"/>
</dbReference>
<gene>
    <name evidence="1" type="ORF">LC586_17135</name>
</gene>
<sequence>MSTPRFESDRYFLHPQISLLSTPSPATMSVGCQGRSSNSRMPSVIRWLVLTYNLCNANHFYWRSWRE</sequence>
<dbReference type="EMBL" id="JAIVFQ010000023">
    <property type="protein sequence ID" value="MCC5600895.1"/>
    <property type="molecule type" value="Genomic_DNA"/>
</dbReference>
<accession>A0ABS8I9L0</accession>
<evidence type="ECO:0000313" key="1">
    <source>
        <dbReference type="EMBL" id="MCC5600895.1"/>
    </source>
</evidence>
<protein>
    <submittedName>
        <fullName evidence="1">Uncharacterized protein</fullName>
    </submittedName>
</protein>
<name>A0ABS8I9L0_9NOSO</name>
<reference evidence="1 2" key="1">
    <citation type="journal article" date="2021" name="Microorganisms">
        <title>Genome Evolution of Filamentous Cyanobacterium Nostoc Species: From Facultative Symbiosis to Free Living.</title>
        <authorList>
            <person name="Huo D."/>
            <person name="Li H."/>
            <person name="Cai F."/>
            <person name="Guo X."/>
            <person name="Qiao Z."/>
            <person name="Wang W."/>
            <person name="Yu G."/>
            <person name="Li R."/>
        </authorList>
    </citation>
    <scope>NUCLEOTIDE SEQUENCE [LARGE SCALE GENOMIC DNA]</scope>
    <source>
        <strain evidence="1 2">CHAB 5714</strain>
    </source>
</reference>
<organism evidence="1 2">
    <name type="scientific">Nostoc favosum CHAB5714</name>
    <dbReference type="NCBI Taxonomy" id="2780399"/>
    <lineage>
        <taxon>Bacteria</taxon>
        <taxon>Bacillati</taxon>
        <taxon>Cyanobacteriota</taxon>
        <taxon>Cyanophyceae</taxon>
        <taxon>Nostocales</taxon>
        <taxon>Nostocaceae</taxon>
        <taxon>Nostoc</taxon>
        <taxon>Nostoc favosum</taxon>
    </lineage>
</organism>
<comment type="caution">
    <text evidence="1">The sequence shown here is derived from an EMBL/GenBank/DDBJ whole genome shotgun (WGS) entry which is preliminary data.</text>
</comment>
<evidence type="ECO:0000313" key="2">
    <source>
        <dbReference type="Proteomes" id="UP001199525"/>
    </source>
</evidence>
<dbReference type="RefSeq" id="WP_229485952.1">
    <property type="nucleotide sequence ID" value="NZ_JAIVFQ010000023.1"/>
</dbReference>
<keyword evidence="2" id="KW-1185">Reference proteome</keyword>